<name>A0ABY6UWV3_BIOOC</name>
<dbReference type="Proteomes" id="UP000766486">
    <property type="component" value="Unassembled WGS sequence"/>
</dbReference>
<proteinExistence type="predicted"/>
<keyword evidence="3" id="KW-1185">Reference proteome</keyword>
<sequence length="129" mass="14452">MEHKTQKFRVWLMPSTNPKAENIIRPTTPCLAHKNMPSEPTKQPTEDQPAKKQTFLPFFENDPPASIKDTEGRVAEPEAEGKPKTTQVFLSNSDEKDQGPPEKPEPEAISEAKHHEPDQQLPQGGESES</sequence>
<feature type="region of interest" description="Disordered" evidence="1">
    <location>
        <begin position="19"/>
        <end position="129"/>
    </location>
</feature>
<dbReference type="EMBL" id="CABFNS010000889">
    <property type="protein sequence ID" value="VUC34617.1"/>
    <property type="molecule type" value="Genomic_DNA"/>
</dbReference>
<gene>
    <name evidence="2" type="ORF">CLO192961_LOCUS389589</name>
</gene>
<comment type="caution">
    <text evidence="2">The sequence shown here is derived from an EMBL/GenBank/DDBJ whole genome shotgun (WGS) entry which is preliminary data.</text>
</comment>
<evidence type="ECO:0000256" key="1">
    <source>
        <dbReference type="SAM" id="MobiDB-lite"/>
    </source>
</evidence>
<protein>
    <submittedName>
        <fullName evidence="2">Uncharacterized protein</fullName>
    </submittedName>
</protein>
<reference evidence="2 3" key="1">
    <citation type="submission" date="2019-06" db="EMBL/GenBank/DDBJ databases">
        <authorList>
            <person name="Broberg M."/>
        </authorList>
    </citation>
    <scope>NUCLEOTIDE SEQUENCE [LARGE SCALE GENOMIC DNA]</scope>
</reference>
<evidence type="ECO:0000313" key="3">
    <source>
        <dbReference type="Proteomes" id="UP000766486"/>
    </source>
</evidence>
<evidence type="ECO:0000313" key="2">
    <source>
        <dbReference type="EMBL" id="VUC34617.1"/>
    </source>
</evidence>
<organism evidence="2 3">
    <name type="scientific">Bionectria ochroleuca</name>
    <name type="common">Gliocladium roseum</name>
    <dbReference type="NCBI Taxonomy" id="29856"/>
    <lineage>
        <taxon>Eukaryota</taxon>
        <taxon>Fungi</taxon>
        <taxon>Dikarya</taxon>
        <taxon>Ascomycota</taxon>
        <taxon>Pezizomycotina</taxon>
        <taxon>Sordariomycetes</taxon>
        <taxon>Hypocreomycetidae</taxon>
        <taxon>Hypocreales</taxon>
        <taxon>Bionectriaceae</taxon>
        <taxon>Clonostachys</taxon>
    </lineage>
</organism>
<feature type="compositionally biased region" description="Basic and acidic residues" evidence="1">
    <location>
        <begin position="93"/>
        <end position="118"/>
    </location>
</feature>
<accession>A0ABY6UWV3</accession>
<feature type="compositionally biased region" description="Basic and acidic residues" evidence="1">
    <location>
        <begin position="68"/>
        <end position="83"/>
    </location>
</feature>